<evidence type="ECO:0000256" key="3">
    <source>
        <dbReference type="ARBA" id="ARBA00022692"/>
    </source>
</evidence>
<feature type="transmembrane region" description="Helical" evidence="7">
    <location>
        <begin position="93"/>
        <end position="115"/>
    </location>
</feature>
<dbReference type="PANTHER" id="PTHR31272">
    <property type="entry name" value="CYTOCHROME C-TYPE BIOGENESIS PROTEIN HI_1454-RELATED"/>
    <property type="match status" value="1"/>
</dbReference>
<keyword evidence="3 7" id="KW-0812">Transmembrane</keyword>
<protein>
    <submittedName>
        <fullName evidence="9">Cytochrome C biogenesis protein CcdA</fullName>
    </submittedName>
</protein>
<comment type="similarity">
    <text evidence="2">Belongs to the DsbD family.</text>
</comment>
<dbReference type="Pfam" id="PF02683">
    <property type="entry name" value="DsbD_TM"/>
    <property type="match status" value="1"/>
</dbReference>
<gene>
    <name evidence="9" type="primary">ccdA</name>
    <name evidence="9" type="ORF">HMSLTHF_06490</name>
</gene>
<reference evidence="9 10" key="1">
    <citation type="submission" date="2020-02" db="EMBL/GenBank/DDBJ databases">
        <title>Complete Genome Sequence of Halomonas meridiana strain BAA-801, Isolated from Deep Sea Thermal Vent.</title>
        <authorList>
            <person name="Takahashi Y."/>
            <person name="Takahashi H."/>
            <person name="Galipon J."/>
            <person name="Arakawa K."/>
        </authorList>
    </citation>
    <scope>NUCLEOTIDE SEQUENCE [LARGE SCALE GENOMIC DNA]</scope>
    <source>
        <strain evidence="9 10">Slthf1</strain>
    </source>
</reference>
<dbReference type="InterPro" id="IPR003834">
    <property type="entry name" value="Cyt_c_assmbl_TM_dom"/>
</dbReference>
<dbReference type="Proteomes" id="UP000503197">
    <property type="component" value="Chromosome"/>
</dbReference>
<evidence type="ECO:0000256" key="4">
    <source>
        <dbReference type="ARBA" id="ARBA00022748"/>
    </source>
</evidence>
<dbReference type="GO" id="GO:0017004">
    <property type="term" value="P:cytochrome complex assembly"/>
    <property type="evidence" value="ECO:0007669"/>
    <property type="project" value="UniProtKB-KW"/>
</dbReference>
<evidence type="ECO:0000313" key="10">
    <source>
        <dbReference type="Proteomes" id="UP000503197"/>
    </source>
</evidence>
<proteinExistence type="inferred from homology"/>
<dbReference type="PANTHER" id="PTHR31272:SF4">
    <property type="entry name" value="CYTOCHROME C-TYPE BIOGENESIS PROTEIN HI_1454-RELATED"/>
    <property type="match status" value="1"/>
</dbReference>
<evidence type="ECO:0000256" key="1">
    <source>
        <dbReference type="ARBA" id="ARBA00004141"/>
    </source>
</evidence>
<feature type="transmembrane region" description="Helical" evidence="7">
    <location>
        <begin position="167"/>
        <end position="187"/>
    </location>
</feature>
<feature type="transmembrane region" description="Helical" evidence="7">
    <location>
        <begin position="208"/>
        <end position="227"/>
    </location>
</feature>
<feature type="transmembrane region" description="Helical" evidence="7">
    <location>
        <begin position="12"/>
        <end position="35"/>
    </location>
</feature>
<feature type="transmembrane region" description="Helical" evidence="7">
    <location>
        <begin position="136"/>
        <end position="161"/>
    </location>
</feature>
<dbReference type="OrthoDB" id="9811352at2"/>
<evidence type="ECO:0000259" key="8">
    <source>
        <dbReference type="Pfam" id="PF02683"/>
    </source>
</evidence>
<evidence type="ECO:0000256" key="7">
    <source>
        <dbReference type="SAM" id="Phobius"/>
    </source>
</evidence>
<dbReference type="GO" id="GO:0016020">
    <property type="term" value="C:membrane"/>
    <property type="evidence" value="ECO:0007669"/>
    <property type="project" value="UniProtKB-SubCell"/>
</dbReference>
<evidence type="ECO:0000256" key="5">
    <source>
        <dbReference type="ARBA" id="ARBA00022989"/>
    </source>
</evidence>
<organism evidence="9 10">
    <name type="scientific">Vreelandella aquamarina</name>
    <dbReference type="NCBI Taxonomy" id="77097"/>
    <lineage>
        <taxon>Bacteria</taxon>
        <taxon>Pseudomonadati</taxon>
        <taxon>Pseudomonadota</taxon>
        <taxon>Gammaproteobacteria</taxon>
        <taxon>Oceanospirillales</taxon>
        <taxon>Halomonadaceae</taxon>
        <taxon>Vreelandella</taxon>
    </lineage>
</organism>
<evidence type="ECO:0000256" key="6">
    <source>
        <dbReference type="ARBA" id="ARBA00023136"/>
    </source>
</evidence>
<evidence type="ECO:0000313" key="9">
    <source>
        <dbReference type="EMBL" id="BCA90874.1"/>
    </source>
</evidence>
<name>A0A0D7UTE5_9GAMM</name>
<accession>A0A0D7UTE5</accession>
<keyword evidence="6 7" id="KW-0472">Membrane</keyword>
<dbReference type="InterPro" id="IPR051790">
    <property type="entry name" value="Cytochrome_c-biogenesis_DsbD"/>
</dbReference>
<keyword evidence="5 7" id="KW-1133">Transmembrane helix</keyword>
<feature type="transmembrane region" description="Helical" evidence="7">
    <location>
        <begin position="55"/>
        <end position="73"/>
    </location>
</feature>
<keyword evidence="4" id="KW-0201">Cytochrome c-type biogenesis</keyword>
<comment type="subcellular location">
    <subcellularLocation>
        <location evidence="1">Membrane</location>
        <topology evidence="1">Multi-pass membrane protein</topology>
    </subcellularLocation>
</comment>
<dbReference type="EMBL" id="AP022821">
    <property type="protein sequence ID" value="BCA90874.1"/>
    <property type="molecule type" value="Genomic_DNA"/>
</dbReference>
<dbReference type="AlphaFoldDB" id="A0A0D7UTE5"/>
<evidence type="ECO:0000256" key="2">
    <source>
        <dbReference type="ARBA" id="ARBA00006143"/>
    </source>
</evidence>
<sequence length="247" mass="27058">MLEVANIGLVTAFLAGLISFISPCVLPLVPGYLSFMTGRSLGQLQKADRRERLRVLTQSIWFVLGFSTVFLLLGASSTAIGRLLLVYRQEANLVGGLIVILFGAFMTGLMPWRWFHQEWRFMGRLKDVGGSRSAAYLLGLAFAFGWTPCIGPILGAILTVSASTANAWSGMALLGVYSLGLGVPFMLSALSLDRFIKHQKFLRRWGHFIHIAAGLIMILMGSLMITGKLSELSYWLLRTFPALGVIG</sequence>
<dbReference type="RefSeq" id="WP_044630813.1">
    <property type="nucleotide sequence ID" value="NZ_AP022821.1"/>
</dbReference>
<feature type="domain" description="Cytochrome C biogenesis protein transmembrane" evidence="8">
    <location>
        <begin position="9"/>
        <end position="224"/>
    </location>
</feature>